<reference evidence="4" key="2">
    <citation type="journal article" date="2007" name="Science">
        <title>Draft genome sequence of the sexually transmitted pathogen Trichomonas vaginalis.</title>
        <authorList>
            <person name="Carlton J.M."/>
            <person name="Hirt R.P."/>
            <person name="Silva J.C."/>
            <person name="Delcher A.L."/>
            <person name="Schatz M."/>
            <person name="Zhao Q."/>
            <person name="Wortman J.R."/>
            <person name="Bidwell S.L."/>
            <person name="Alsmark U.C.M."/>
            <person name="Besteiro S."/>
            <person name="Sicheritz-Ponten T."/>
            <person name="Noel C.J."/>
            <person name="Dacks J.B."/>
            <person name="Foster P.G."/>
            <person name="Simillion C."/>
            <person name="Van de Peer Y."/>
            <person name="Miranda-Saavedra D."/>
            <person name="Barton G.J."/>
            <person name="Westrop G.D."/>
            <person name="Mueller S."/>
            <person name="Dessi D."/>
            <person name="Fiori P.L."/>
            <person name="Ren Q."/>
            <person name="Paulsen I."/>
            <person name="Zhang H."/>
            <person name="Bastida-Corcuera F.D."/>
            <person name="Simoes-Barbosa A."/>
            <person name="Brown M.T."/>
            <person name="Hayes R.D."/>
            <person name="Mukherjee M."/>
            <person name="Okumura C.Y."/>
            <person name="Schneider R."/>
            <person name="Smith A.J."/>
            <person name="Vanacova S."/>
            <person name="Villalvazo M."/>
            <person name="Haas B.J."/>
            <person name="Pertea M."/>
            <person name="Feldblyum T.V."/>
            <person name="Utterback T.R."/>
            <person name="Shu C.L."/>
            <person name="Osoegawa K."/>
            <person name="de Jong P.J."/>
            <person name="Hrdy I."/>
            <person name="Horvathova L."/>
            <person name="Zubacova Z."/>
            <person name="Dolezal P."/>
            <person name="Malik S.B."/>
            <person name="Logsdon J.M. Jr."/>
            <person name="Henze K."/>
            <person name="Gupta A."/>
            <person name="Wang C.C."/>
            <person name="Dunne R.L."/>
            <person name="Upcroft J.A."/>
            <person name="Upcroft P."/>
            <person name="White O."/>
            <person name="Salzberg S.L."/>
            <person name="Tang P."/>
            <person name="Chiu C.-H."/>
            <person name="Lee Y.-S."/>
            <person name="Embley T.M."/>
            <person name="Coombs G.H."/>
            <person name="Mottram J.C."/>
            <person name="Tachezy J."/>
            <person name="Fraser-Liggett C.M."/>
            <person name="Johnson P.J."/>
        </authorList>
    </citation>
    <scope>NUCLEOTIDE SEQUENCE [LARGE SCALE GENOMIC DNA]</scope>
    <source>
        <strain evidence="4">G3</strain>
    </source>
</reference>
<dbReference type="SMR" id="A2F8D2"/>
<reference evidence="4" key="1">
    <citation type="submission" date="2006-10" db="EMBL/GenBank/DDBJ databases">
        <authorList>
            <person name="Amadeo P."/>
            <person name="Zhao Q."/>
            <person name="Wortman J."/>
            <person name="Fraser-Liggett C."/>
            <person name="Carlton J."/>
        </authorList>
    </citation>
    <scope>NUCLEOTIDE SEQUENCE</scope>
    <source>
        <strain evidence="4">G3</strain>
    </source>
</reference>
<dbReference type="EMBL" id="DS113660">
    <property type="protein sequence ID" value="EAX98834.1"/>
    <property type="molecule type" value="Genomic_DNA"/>
</dbReference>
<dbReference type="STRING" id="5722.A2F8D2"/>
<evidence type="ECO:0000256" key="1">
    <source>
        <dbReference type="ARBA" id="ARBA00022574"/>
    </source>
</evidence>
<dbReference type="SUPFAM" id="SSF50978">
    <property type="entry name" value="WD40 repeat-like"/>
    <property type="match status" value="1"/>
</dbReference>
<gene>
    <name evidence="4" type="ORF">TVAG_409720</name>
</gene>
<dbReference type="InParanoid" id="A2F8D2"/>
<dbReference type="SMART" id="SM00320">
    <property type="entry name" value="WD40"/>
    <property type="match status" value="2"/>
</dbReference>
<dbReference type="AlphaFoldDB" id="A2F8D2"/>
<organism evidence="4 5">
    <name type="scientific">Trichomonas vaginalis (strain ATCC PRA-98 / G3)</name>
    <dbReference type="NCBI Taxonomy" id="412133"/>
    <lineage>
        <taxon>Eukaryota</taxon>
        <taxon>Metamonada</taxon>
        <taxon>Parabasalia</taxon>
        <taxon>Trichomonadida</taxon>
        <taxon>Trichomonadidae</taxon>
        <taxon>Trichomonas</taxon>
    </lineage>
</organism>
<dbReference type="InterPro" id="IPR015943">
    <property type="entry name" value="WD40/YVTN_repeat-like_dom_sf"/>
</dbReference>
<dbReference type="OrthoDB" id="27537at2759"/>
<dbReference type="PANTHER" id="PTHR14604:SF3">
    <property type="entry name" value="SPERM-ASSOCIATED ANTIGEN 16 PROTEIN"/>
    <property type="match status" value="1"/>
</dbReference>
<feature type="repeat" description="WD" evidence="3">
    <location>
        <begin position="417"/>
        <end position="456"/>
    </location>
</feature>
<accession>A2F8D2</accession>
<keyword evidence="2" id="KW-0677">Repeat</keyword>
<dbReference type="KEGG" id="tva:4756636"/>
<dbReference type="RefSeq" id="XP_001311764.1">
    <property type="nucleotide sequence ID" value="XM_001311763.1"/>
</dbReference>
<sequence length="557" mass="62906">MNEKSLDQHRYYPKEAELALLSNALQTYFSFPERSNERSQFAAEVSKQLLQFSNHWNQRAVRLWFTNNKSNFRKVDPNEQYYVQYQQMQPQIPQQILKNVMKQLKQSIPRQTSVHFAQTYTVSQTSPMQPPLQMPMQQPIKIQSHPLQNLEQNRALPTESFIPQLNQLCKAAKQANDNEILSIVNEFDKTCQLMHSKFINGALENREIFKTINFPSPKEVLVNYYDFSPRPPSADPHGDLWKQKRNFTDTIKAFDTSYIGPCGCAYIHCMPDGPERAISIKSGDNWKCFQLKVKNQIDKCIINEKYGFSISTSSLVITDFENNTSLDEIKLNSTTGYASISLAHKDNAICGFSSSPTINYVTSAGKLTQITPNVPQSYGISSLGFLESSSFNGMVVSFSQSPTIQVLSSDGKPVRYLIGHTDITNSISISNGLILTTSEDKTSKIWDIRQSTPAMSLSADKKSVTGSSINGKYVALCTYDATVCLFDLRIVKPIIGIKTDEYAGESPFYDDQSDTLKLFGVASKEGRSDSLLFLRDDLQSSKYIYREYNNLLSKSVV</sequence>
<keyword evidence="5" id="KW-1185">Reference proteome</keyword>
<dbReference type="PROSITE" id="PS00678">
    <property type="entry name" value="WD_REPEATS_1"/>
    <property type="match status" value="1"/>
</dbReference>
<dbReference type="PROSITE" id="PS50082">
    <property type="entry name" value="WD_REPEATS_2"/>
    <property type="match status" value="1"/>
</dbReference>
<proteinExistence type="predicted"/>
<dbReference type="Gene3D" id="2.130.10.10">
    <property type="entry name" value="YVTN repeat-like/Quinoprotein amine dehydrogenase"/>
    <property type="match status" value="1"/>
</dbReference>
<dbReference type="Proteomes" id="UP000001542">
    <property type="component" value="Unassembled WGS sequence"/>
</dbReference>
<dbReference type="InterPro" id="IPR001680">
    <property type="entry name" value="WD40_rpt"/>
</dbReference>
<dbReference type="VEuPathDB" id="TrichDB:TVAG_409720"/>
<evidence type="ECO:0000313" key="4">
    <source>
        <dbReference type="EMBL" id="EAX98834.1"/>
    </source>
</evidence>
<evidence type="ECO:0000256" key="3">
    <source>
        <dbReference type="PROSITE-ProRule" id="PRU00221"/>
    </source>
</evidence>
<keyword evidence="1 3" id="KW-0853">WD repeat</keyword>
<dbReference type="PANTHER" id="PTHR14604">
    <property type="entry name" value="WD40 REPEAT PF20"/>
    <property type="match status" value="1"/>
</dbReference>
<protein>
    <submittedName>
        <fullName evidence="4">Uncharacterized protein</fullName>
    </submittedName>
</protein>
<evidence type="ECO:0000313" key="5">
    <source>
        <dbReference type="Proteomes" id="UP000001542"/>
    </source>
</evidence>
<dbReference type="InterPro" id="IPR036322">
    <property type="entry name" value="WD40_repeat_dom_sf"/>
</dbReference>
<evidence type="ECO:0000256" key="2">
    <source>
        <dbReference type="ARBA" id="ARBA00022737"/>
    </source>
</evidence>
<dbReference type="InterPro" id="IPR050995">
    <property type="entry name" value="WD-F-box_domain-protein"/>
</dbReference>
<dbReference type="VEuPathDB" id="TrichDB:TVAGG3_0365590"/>
<dbReference type="InterPro" id="IPR019775">
    <property type="entry name" value="WD40_repeat_CS"/>
</dbReference>
<name>A2F8D2_TRIV3</name>